<feature type="transmembrane region" description="Helical" evidence="6">
    <location>
        <begin position="161"/>
        <end position="180"/>
    </location>
</feature>
<dbReference type="Pfam" id="PF02653">
    <property type="entry name" value="BPD_transp_2"/>
    <property type="match status" value="1"/>
</dbReference>
<dbReference type="GO" id="GO:0015658">
    <property type="term" value="F:branched-chain amino acid transmembrane transporter activity"/>
    <property type="evidence" value="ECO:0007669"/>
    <property type="project" value="InterPro"/>
</dbReference>
<dbReference type="EMBL" id="DRKP01000168">
    <property type="protein sequence ID" value="HEB97444.1"/>
    <property type="molecule type" value="Genomic_DNA"/>
</dbReference>
<keyword evidence="3 6" id="KW-0812">Transmembrane</keyword>
<feature type="transmembrane region" description="Helical" evidence="6">
    <location>
        <begin position="85"/>
        <end position="107"/>
    </location>
</feature>
<dbReference type="PANTHER" id="PTHR30482:SF17">
    <property type="entry name" value="ABC TRANSPORTER ATP-BINDING PROTEIN"/>
    <property type="match status" value="1"/>
</dbReference>
<dbReference type="InterPro" id="IPR001851">
    <property type="entry name" value="ABC_transp_permease"/>
</dbReference>
<reference evidence="7" key="1">
    <citation type="journal article" date="2020" name="mSystems">
        <title>Genome- and Community-Level Interaction Insights into Carbon Utilization and Element Cycling Functions of Hydrothermarchaeota in Hydrothermal Sediment.</title>
        <authorList>
            <person name="Zhou Z."/>
            <person name="Liu Y."/>
            <person name="Xu W."/>
            <person name="Pan J."/>
            <person name="Luo Z.H."/>
            <person name="Li M."/>
        </authorList>
    </citation>
    <scope>NUCLEOTIDE SEQUENCE [LARGE SCALE GENOMIC DNA]</scope>
    <source>
        <strain evidence="7">HyVt-443</strain>
    </source>
</reference>
<feature type="transmembrane region" description="Helical" evidence="6">
    <location>
        <begin position="34"/>
        <end position="52"/>
    </location>
</feature>
<feature type="transmembrane region" description="Helical" evidence="6">
    <location>
        <begin position="279"/>
        <end position="298"/>
    </location>
</feature>
<protein>
    <submittedName>
        <fullName evidence="7">Branched-chain amino acid ABC transporter permease</fullName>
    </submittedName>
</protein>
<gene>
    <name evidence="7" type="ORF">ENI96_13560</name>
</gene>
<evidence type="ECO:0000256" key="1">
    <source>
        <dbReference type="ARBA" id="ARBA00004429"/>
    </source>
</evidence>
<feature type="transmembrane region" description="Helical" evidence="6">
    <location>
        <begin position="114"/>
        <end position="132"/>
    </location>
</feature>
<keyword evidence="4 6" id="KW-1133">Transmembrane helix</keyword>
<comment type="subcellular location">
    <subcellularLocation>
        <location evidence="1">Cell inner membrane</location>
        <topology evidence="1">Multi-pass membrane protein</topology>
    </subcellularLocation>
</comment>
<dbReference type="InterPro" id="IPR043428">
    <property type="entry name" value="LivM-like"/>
</dbReference>
<dbReference type="CDD" id="cd06581">
    <property type="entry name" value="TM_PBP1_LivM_like"/>
    <property type="match status" value="1"/>
</dbReference>
<accession>A0A831W4B5</accession>
<evidence type="ECO:0000256" key="6">
    <source>
        <dbReference type="SAM" id="Phobius"/>
    </source>
</evidence>
<organism evidence="7">
    <name type="scientific">Sedimenticola thiotaurini</name>
    <dbReference type="NCBI Taxonomy" id="1543721"/>
    <lineage>
        <taxon>Bacteria</taxon>
        <taxon>Pseudomonadati</taxon>
        <taxon>Pseudomonadota</taxon>
        <taxon>Gammaproteobacteria</taxon>
        <taxon>Chromatiales</taxon>
        <taxon>Sedimenticolaceae</taxon>
        <taxon>Sedimenticola</taxon>
    </lineage>
</organism>
<feature type="transmembrane region" description="Helical" evidence="6">
    <location>
        <begin position="206"/>
        <end position="227"/>
    </location>
</feature>
<evidence type="ECO:0000256" key="2">
    <source>
        <dbReference type="ARBA" id="ARBA00022475"/>
    </source>
</evidence>
<evidence type="ECO:0000313" key="7">
    <source>
        <dbReference type="EMBL" id="HEB97444.1"/>
    </source>
</evidence>
<sequence length="314" mass="34088">MSRPAHWTLLAAGLLLLLAPQIIGWIDKPFYLDLITRIVILSIAAVSLNLILGYGGMISFGHAAFIGIGAYAVGIPAYYEEYSGLLQLGIALGGAGLFALVTGIICLRTRGIHFIMITLAFAQMAYFTFVSLDQYGGDDGLVIDVRSEFPGLIDLESGVQLYYLSLAALALALFLVHRLVHSRFGRVIEGARSNRERMHSLGYDTYRYQLVCYVIAGMLCGLSGWLLGNFTSFISPEMMDWTRSGELLFMVVLGGTGLLFGPVLGVSAFIIGEEVLSGITVYWQFIFGVILILVVLFARGGLGRLLLRSGDGHG</sequence>
<feature type="transmembrane region" description="Helical" evidence="6">
    <location>
        <begin position="247"/>
        <end position="272"/>
    </location>
</feature>
<keyword evidence="5 6" id="KW-0472">Membrane</keyword>
<evidence type="ECO:0000256" key="5">
    <source>
        <dbReference type="ARBA" id="ARBA00023136"/>
    </source>
</evidence>
<dbReference type="GO" id="GO:0005886">
    <property type="term" value="C:plasma membrane"/>
    <property type="evidence" value="ECO:0007669"/>
    <property type="project" value="UniProtKB-SubCell"/>
</dbReference>
<feature type="transmembrane region" description="Helical" evidence="6">
    <location>
        <begin position="59"/>
        <end position="79"/>
    </location>
</feature>
<name>A0A831W4B5_9GAMM</name>
<evidence type="ECO:0000256" key="3">
    <source>
        <dbReference type="ARBA" id="ARBA00022692"/>
    </source>
</evidence>
<dbReference type="AlphaFoldDB" id="A0A831W4B5"/>
<proteinExistence type="predicted"/>
<keyword evidence="2" id="KW-1003">Cell membrane</keyword>
<dbReference type="Proteomes" id="UP000886251">
    <property type="component" value="Unassembled WGS sequence"/>
</dbReference>
<dbReference type="PANTHER" id="PTHR30482">
    <property type="entry name" value="HIGH-AFFINITY BRANCHED-CHAIN AMINO ACID TRANSPORT SYSTEM PERMEASE"/>
    <property type="match status" value="1"/>
</dbReference>
<comment type="caution">
    <text evidence="7">The sequence shown here is derived from an EMBL/GenBank/DDBJ whole genome shotgun (WGS) entry which is preliminary data.</text>
</comment>
<evidence type="ECO:0000256" key="4">
    <source>
        <dbReference type="ARBA" id="ARBA00022989"/>
    </source>
</evidence>